<accession>A0A2C9V0K6</accession>
<dbReference type="PROSITE" id="PS50863">
    <property type="entry name" value="B3"/>
    <property type="match status" value="1"/>
</dbReference>
<dbReference type="SUPFAM" id="SSF101936">
    <property type="entry name" value="DNA-binding pseudobarrel domain"/>
    <property type="match status" value="1"/>
</dbReference>
<protein>
    <recommendedName>
        <fullName evidence="6">TF-B3 domain-containing protein</fullName>
    </recommendedName>
</protein>
<feature type="domain" description="TF-B3" evidence="6">
    <location>
        <begin position="113"/>
        <end position="215"/>
    </location>
</feature>
<dbReference type="InterPro" id="IPR015300">
    <property type="entry name" value="DNA-bd_pseudobarrel_sf"/>
</dbReference>
<evidence type="ECO:0000256" key="3">
    <source>
        <dbReference type="ARBA" id="ARBA00023125"/>
    </source>
</evidence>
<evidence type="ECO:0000259" key="6">
    <source>
        <dbReference type="PROSITE" id="PS50863"/>
    </source>
</evidence>
<evidence type="ECO:0000313" key="7">
    <source>
        <dbReference type="EMBL" id="OAY37140.1"/>
    </source>
</evidence>
<dbReference type="GO" id="GO:0005634">
    <property type="term" value="C:nucleus"/>
    <property type="evidence" value="ECO:0007669"/>
    <property type="project" value="UniProtKB-SubCell"/>
</dbReference>
<dbReference type="SMART" id="SM01019">
    <property type="entry name" value="B3"/>
    <property type="match status" value="1"/>
</dbReference>
<dbReference type="AlphaFoldDB" id="A0A2C9V0K6"/>
<evidence type="ECO:0000256" key="5">
    <source>
        <dbReference type="ARBA" id="ARBA00023242"/>
    </source>
</evidence>
<sequence>MMMKQEASHEKAEACVWMTGGEGVAAEGDKARDGSDRGCVTRSRDLVAVVSFGVIRKKRMPRQRRPSSSINHLFSLPTAFTTTTTSHASSSSSHHLSTSPARVIDQRRLSFLFQKELKNSDVSSLKRMILPKKAAEAHLPLLESKEGIFISMDDLDGMHVWSFKYRYWPNNNSRMYVLENTGDFANTHGLQPGDFIMVYKDNLNQNYVIQAKKASDEDVYANITLTEVDDIFLHDFKEINKSSFFNMNYPIVDNTGLSFIYDNTTFSDDSPLDFLGGSLTNYSRIGHMESFGSVESLSLDEFN</sequence>
<keyword evidence="2" id="KW-0805">Transcription regulation</keyword>
<evidence type="ECO:0000256" key="4">
    <source>
        <dbReference type="ARBA" id="ARBA00023163"/>
    </source>
</evidence>
<organism evidence="7 8">
    <name type="scientific">Manihot esculenta</name>
    <name type="common">Cassava</name>
    <name type="synonym">Jatropha manihot</name>
    <dbReference type="NCBI Taxonomy" id="3983"/>
    <lineage>
        <taxon>Eukaryota</taxon>
        <taxon>Viridiplantae</taxon>
        <taxon>Streptophyta</taxon>
        <taxon>Embryophyta</taxon>
        <taxon>Tracheophyta</taxon>
        <taxon>Spermatophyta</taxon>
        <taxon>Magnoliopsida</taxon>
        <taxon>eudicotyledons</taxon>
        <taxon>Gunneridae</taxon>
        <taxon>Pentapetalae</taxon>
        <taxon>rosids</taxon>
        <taxon>fabids</taxon>
        <taxon>Malpighiales</taxon>
        <taxon>Euphorbiaceae</taxon>
        <taxon>Crotonoideae</taxon>
        <taxon>Manihoteae</taxon>
        <taxon>Manihot</taxon>
    </lineage>
</organism>
<dbReference type="SMR" id="A0A2C9V0K6"/>
<dbReference type="CDD" id="cd10017">
    <property type="entry name" value="B3_DNA"/>
    <property type="match status" value="1"/>
</dbReference>
<dbReference type="PANTHER" id="PTHR31140">
    <property type="entry name" value="B3 DOMAIN-CONTAINING TRANSCRIPTION FACTOR ABI3"/>
    <property type="match status" value="1"/>
</dbReference>
<dbReference type="InterPro" id="IPR044800">
    <property type="entry name" value="LEC2-like"/>
</dbReference>
<dbReference type="InterPro" id="IPR003340">
    <property type="entry name" value="B3_DNA-bd"/>
</dbReference>
<proteinExistence type="predicted"/>
<comment type="subcellular location">
    <subcellularLocation>
        <location evidence="1">Nucleus</location>
    </subcellularLocation>
</comment>
<evidence type="ECO:0000256" key="1">
    <source>
        <dbReference type="ARBA" id="ARBA00004123"/>
    </source>
</evidence>
<dbReference type="GO" id="GO:0003700">
    <property type="term" value="F:DNA-binding transcription factor activity"/>
    <property type="evidence" value="ECO:0007669"/>
    <property type="project" value="InterPro"/>
</dbReference>
<dbReference type="Gramene" id="Manes.11G078400.1.v8.1">
    <property type="protein sequence ID" value="Manes.11G078400.1.v8.1.CDS"/>
    <property type="gene ID" value="Manes.11G078400.v8.1"/>
</dbReference>
<name>A0A2C9V0K6_MANES</name>
<dbReference type="PANTHER" id="PTHR31140:SF73">
    <property type="entry name" value="B3 DOMAIN-CONTAINING TRANSCRIPTION FACTOR FUS3"/>
    <property type="match status" value="1"/>
</dbReference>
<evidence type="ECO:0000256" key="2">
    <source>
        <dbReference type="ARBA" id="ARBA00023015"/>
    </source>
</evidence>
<keyword evidence="8" id="KW-1185">Reference proteome</keyword>
<dbReference type="Proteomes" id="UP000091857">
    <property type="component" value="Chromosome 11"/>
</dbReference>
<dbReference type="Gene3D" id="2.40.330.10">
    <property type="entry name" value="DNA-binding pseudobarrel domain"/>
    <property type="match status" value="1"/>
</dbReference>
<comment type="caution">
    <text evidence="7">The sequence shown here is derived from an EMBL/GenBank/DDBJ whole genome shotgun (WGS) entry which is preliminary data.</text>
</comment>
<evidence type="ECO:0000313" key="8">
    <source>
        <dbReference type="Proteomes" id="UP000091857"/>
    </source>
</evidence>
<dbReference type="GO" id="GO:0003677">
    <property type="term" value="F:DNA binding"/>
    <property type="evidence" value="ECO:0007669"/>
    <property type="project" value="UniProtKB-KW"/>
</dbReference>
<dbReference type="Pfam" id="PF02362">
    <property type="entry name" value="B3"/>
    <property type="match status" value="1"/>
</dbReference>
<keyword evidence="3" id="KW-0238">DNA-binding</keyword>
<dbReference type="EMBL" id="CM004397">
    <property type="protein sequence ID" value="OAY37140.1"/>
    <property type="molecule type" value="Genomic_DNA"/>
</dbReference>
<keyword evidence="5" id="KW-0539">Nucleus</keyword>
<gene>
    <name evidence="7" type="ORF">MANES_11G078400v8</name>
</gene>
<keyword evidence="4" id="KW-0804">Transcription</keyword>
<reference evidence="8" key="1">
    <citation type="journal article" date="2016" name="Nat. Biotechnol.">
        <title>Sequencing wild and cultivated cassava and related species reveals extensive interspecific hybridization and genetic diversity.</title>
        <authorList>
            <person name="Bredeson J.V."/>
            <person name="Lyons J.B."/>
            <person name="Prochnik S.E."/>
            <person name="Wu G.A."/>
            <person name="Ha C.M."/>
            <person name="Edsinger-Gonzales E."/>
            <person name="Grimwood J."/>
            <person name="Schmutz J."/>
            <person name="Rabbi I.Y."/>
            <person name="Egesi C."/>
            <person name="Nauluvula P."/>
            <person name="Lebot V."/>
            <person name="Ndunguru J."/>
            <person name="Mkamilo G."/>
            <person name="Bart R.S."/>
            <person name="Setter T.L."/>
            <person name="Gleadow R.M."/>
            <person name="Kulakow P."/>
            <person name="Ferguson M.E."/>
            <person name="Rounsley S."/>
            <person name="Rokhsar D.S."/>
        </authorList>
    </citation>
    <scope>NUCLEOTIDE SEQUENCE [LARGE SCALE GENOMIC DNA]</scope>
    <source>
        <strain evidence="8">cv. AM560-2</strain>
    </source>
</reference>
<dbReference type="OrthoDB" id="757982at2759"/>
<dbReference type="STRING" id="3983.A0A2C9V0K6"/>